<comment type="caution">
    <text evidence="1">The sequence shown here is derived from an EMBL/GenBank/DDBJ whole genome shotgun (WGS) entry which is preliminary data.</text>
</comment>
<reference evidence="1" key="1">
    <citation type="submission" date="2022-06" db="EMBL/GenBank/DDBJ databases">
        <authorList>
            <consortium name="SYNGENTA / RWTH Aachen University"/>
        </authorList>
    </citation>
    <scope>NUCLEOTIDE SEQUENCE</scope>
</reference>
<evidence type="ECO:0000313" key="2">
    <source>
        <dbReference type="Proteomes" id="UP001153365"/>
    </source>
</evidence>
<name>A0AAV0AW24_PHAPC</name>
<dbReference type="Proteomes" id="UP001153365">
    <property type="component" value="Unassembled WGS sequence"/>
</dbReference>
<dbReference type="EMBL" id="CALTRL010001868">
    <property type="protein sequence ID" value="CAH7673978.1"/>
    <property type="molecule type" value="Genomic_DNA"/>
</dbReference>
<organism evidence="1 2">
    <name type="scientific">Phakopsora pachyrhizi</name>
    <name type="common">Asian soybean rust disease fungus</name>
    <dbReference type="NCBI Taxonomy" id="170000"/>
    <lineage>
        <taxon>Eukaryota</taxon>
        <taxon>Fungi</taxon>
        <taxon>Dikarya</taxon>
        <taxon>Basidiomycota</taxon>
        <taxon>Pucciniomycotina</taxon>
        <taxon>Pucciniomycetes</taxon>
        <taxon>Pucciniales</taxon>
        <taxon>Phakopsoraceae</taxon>
        <taxon>Phakopsora</taxon>
    </lineage>
</organism>
<keyword evidence="2" id="KW-1185">Reference proteome</keyword>
<dbReference type="AlphaFoldDB" id="A0AAV0AW24"/>
<gene>
    <name evidence="1" type="ORF">PPACK8108_LOCUS8874</name>
</gene>
<evidence type="ECO:0000313" key="1">
    <source>
        <dbReference type="EMBL" id="CAH7673978.1"/>
    </source>
</evidence>
<sequence length="263" mass="29728">MPKDLVVDDAVLMMTQPQKQQITLGELIIGLQVEMIYRERDLGIVHGRGLRCGVWDERYDIKLVLLETDLIDLTHWAETWVGIGMIINCRDTTLEFGVDASSSQGVKPCASSADGRFDATSYSLKREAEVVPATVSRVVVVTSMNKKRKRKKFCDIVVYSVDCLDAFFEEYDGLKKANELMKNNLKLSRDSKKTFSNGKIAIKESSKAPSRHDMIHTTNNIPLTSSLKVILHVLYIPKLAKNSFRLYPDHVRITLPSLDKPEQ</sequence>
<proteinExistence type="predicted"/>
<protein>
    <submittedName>
        <fullName evidence="1">Uncharacterized protein</fullName>
    </submittedName>
</protein>
<accession>A0AAV0AW24</accession>